<accession>A0A4R0QNS1</accession>
<dbReference type="Proteomes" id="UP000291289">
    <property type="component" value="Unassembled WGS sequence"/>
</dbReference>
<dbReference type="AlphaFoldDB" id="A0A4R0QNS1"/>
<gene>
    <name evidence="1" type="ORF">EJ419_06260</name>
</gene>
<name>A0A4R0QNS1_9BIFI</name>
<reference evidence="1 2" key="1">
    <citation type="submission" date="2018-12" db="EMBL/GenBank/DDBJ databases">
        <title>Alloscrdovia theropitheci sp. nov: a novel taxon from the feces of the bleeding-herat monkey (Theropithecus geleda).</title>
        <authorList>
            <person name="Modesto M."/>
        </authorList>
    </citation>
    <scope>NUCLEOTIDE SEQUENCE [LARGE SCALE GENOMIC DNA]</scope>
    <source>
        <strain evidence="1 2">GLDI4/2</strain>
    </source>
</reference>
<proteinExistence type="predicted"/>
<comment type="caution">
    <text evidence="1">The sequence shown here is derived from an EMBL/GenBank/DDBJ whole genome shotgun (WGS) entry which is preliminary data.</text>
</comment>
<keyword evidence="2" id="KW-1185">Reference proteome</keyword>
<dbReference type="RefSeq" id="WP_131284737.1">
    <property type="nucleotide sequence ID" value="NZ_RXLP01000025.1"/>
</dbReference>
<dbReference type="EMBL" id="RXLP01000025">
    <property type="protein sequence ID" value="TCD53852.1"/>
    <property type="molecule type" value="Genomic_DNA"/>
</dbReference>
<organism evidence="1 2">
    <name type="scientific">Alloscardovia theropitheci</name>
    <dbReference type="NCBI Taxonomy" id="2496842"/>
    <lineage>
        <taxon>Bacteria</taxon>
        <taxon>Bacillati</taxon>
        <taxon>Actinomycetota</taxon>
        <taxon>Actinomycetes</taxon>
        <taxon>Bifidobacteriales</taxon>
        <taxon>Bifidobacteriaceae</taxon>
        <taxon>Alloscardovia</taxon>
    </lineage>
</organism>
<sequence>MNDKLQVALTRDGHVAWLRYGLFTPEAKEEILNAYHEIQTLQLDNKGQGLYMTVSPLRVRFNFPTPVNNPEYFISAHINQHEADENITKLVDILYKQAKEKWEQYYYMKKFKELAEKTGAYVPF</sequence>
<evidence type="ECO:0000313" key="2">
    <source>
        <dbReference type="Proteomes" id="UP000291289"/>
    </source>
</evidence>
<protein>
    <submittedName>
        <fullName evidence="1">Uncharacterized protein</fullName>
    </submittedName>
</protein>
<evidence type="ECO:0000313" key="1">
    <source>
        <dbReference type="EMBL" id="TCD53852.1"/>
    </source>
</evidence>